<proteinExistence type="predicted"/>
<evidence type="ECO:0008006" key="4">
    <source>
        <dbReference type="Google" id="ProtNLM"/>
    </source>
</evidence>
<dbReference type="Proteomes" id="UP001596163">
    <property type="component" value="Unassembled WGS sequence"/>
</dbReference>
<keyword evidence="3" id="KW-1185">Reference proteome</keyword>
<dbReference type="RefSeq" id="WP_377913838.1">
    <property type="nucleotide sequence ID" value="NZ_JBHSKS010000004.1"/>
</dbReference>
<evidence type="ECO:0000256" key="1">
    <source>
        <dbReference type="SAM" id="SignalP"/>
    </source>
</evidence>
<organism evidence="2 3">
    <name type="scientific">Algoriphagus aquatilis</name>
    <dbReference type="NCBI Taxonomy" id="490186"/>
    <lineage>
        <taxon>Bacteria</taxon>
        <taxon>Pseudomonadati</taxon>
        <taxon>Bacteroidota</taxon>
        <taxon>Cytophagia</taxon>
        <taxon>Cytophagales</taxon>
        <taxon>Cyclobacteriaceae</taxon>
        <taxon>Algoriphagus</taxon>
    </lineage>
</organism>
<protein>
    <recommendedName>
        <fullName evidence="4">GLPGLI family protein</fullName>
    </recommendedName>
</protein>
<dbReference type="Gene3D" id="3.90.930.1">
    <property type="match status" value="1"/>
</dbReference>
<sequence>MRVVIFFILVFANSFFSNASECSCVPDFDLRINQLIDADIAFKGHLISIRREYFVDLGFREVATFFIDELISGHFESNTLDIEFANRSWPCSPDFQLFTTYLVISKKEKAFPYFQTGYCSGNKKWKDLSKGDHQLLFDFQNEKNQSEWTNQFDRVYAGGKLIQKKPVGLWEYFYFDGKISESGSYLFGKKEGEWFNFFHPLGVCVVLDLPFIGPLCDLSRVIPPHPAGWVSLITPYKNGRIDGTVLMFTESGCIQSETLYKEGNKIGSVKYY</sequence>
<keyword evidence="1" id="KW-0732">Signal</keyword>
<feature type="signal peptide" evidence="1">
    <location>
        <begin position="1"/>
        <end position="19"/>
    </location>
</feature>
<accession>A0ABW0BVN3</accession>
<evidence type="ECO:0000313" key="2">
    <source>
        <dbReference type="EMBL" id="MFC5191623.1"/>
    </source>
</evidence>
<comment type="caution">
    <text evidence="2">The sequence shown here is derived from an EMBL/GenBank/DDBJ whole genome shotgun (WGS) entry which is preliminary data.</text>
</comment>
<dbReference type="SUPFAM" id="SSF82185">
    <property type="entry name" value="Histone H3 K4-specific methyltransferase SET7/9 N-terminal domain"/>
    <property type="match status" value="1"/>
</dbReference>
<dbReference type="EMBL" id="JBHSKS010000004">
    <property type="protein sequence ID" value="MFC5191623.1"/>
    <property type="molecule type" value="Genomic_DNA"/>
</dbReference>
<dbReference type="InterPro" id="IPR008993">
    <property type="entry name" value="TIMP-like_OB-fold"/>
</dbReference>
<dbReference type="Gene3D" id="2.40.50.120">
    <property type="match status" value="1"/>
</dbReference>
<evidence type="ECO:0000313" key="3">
    <source>
        <dbReference type="Proteomes" id="UP001596163"/>
    </source>
</evidence>
<reference evidence="3" key="1">
    <citation type="journal article" date="2019" name="Int. J. Syst. Evol. Microbiol.">
        <title>The Global Catalogue of Microorganisms (GCM) 10K type strain sequencing project: providing services to taxonomists for standard genome sequencing and annotation.</title>
        <authorList>
            <consortium name="The Broad Institute Genomics Platform"/>
            <consortium name="The Broad Institute Genome Sequencing Center for Infectious Disease"/>
            <person name="Wu L."/>
            <person name="Ma J."/>
        </authorList>
    </citation>
    <scope>NUCLEOTIDE SEQUENCE [LARGE SCALE GENOMIC DNA]</scope>
    <source>
        <strain evidence="3">CGMCC 1.7030</strain>
    </source>
</reference>
<gene>
    <name evidence="2" type="ORF">ACFPIK_07580</name>
</gene>
<name>A0ABW0BVN3_9BACT</name>
<feature type="chain" id="PRO_5047539894" description="GLPGLI family protein" evidence="1">
    <location>
        <begin position="20"/>
        <end position="272"/>
    </location>
</feature>